<keyword evidence="1" id="KW-1133">Transmembrane helix</keyword>
<reference evidence="2 3" key="1">
    <citation type="submission" date="2016-09" db="EMBL/GenBank/DDBJ databases">
        <authorList>
            <person name="Capua I."/>
            <person name="De Benedictis P."/>
            <person name="Joannis T."/>
            <person name="Lombin L.H."/>
            <person name="Cattoli G."/>
        </authorList>
    </citation>
    <scope>NUCLEOTIDE SEQUENCE [LARGE SCALE GENOMIC DNA]</scope>
    <source>
        <strain evidence="2 3">LMG 25899</strain>
    </source>
</reference>
<feature type="transmembrane region" description="Helical" evidence="1">
    <location>
        <begin position="68"/>
        <end position="90"/>
    </location>
</feature>
<accession>A0A1E5L0G0</accession>
<sequence>MSQKNIKLVTKIDSIDFYKKIYNKVCNSFWEFRPIFFVSLLIGMMIFCLLITQVINDKVLNVGKPVDWGNLKITALIGLFFWLPFFIFLFKHKKKQQ</sequence>
<dbReference type="AlphaFoldDB" id="A0A1E5L0G0"/>
<dbReference type="Proteomes" id="UP000095256">
    <property type="component" value="Unassembled WGS sequence"/>
</dbReference>
<dbReference type="STRING" id="762845.BCR26_09025"/>
<protein>
    <recommendedName>
        <fullName evidence="4">DUF3923 domain-containing protein</fullName>
    </recommendedName>
</protein>
<evidence type="ECO:0000313" key="2">
    <source>
        <dbReference type="EMBL" id="OEH83610.1"/>
    </source>
</evidence>
<dbReference type="RefSeq" id="WP_069697483.1">
    <property type="nucleotide sequence ID" value="NZ_JAGGMA010000012.1"/>
</dbReference>
<proteinExistence type="predicted"/>
<name>A0A1E5L0G0_9ENTE</name>
<organism evidence="2 3">
    <name type="scientific">Enterococcus rivorum</name>
    <dbReference type="NCBI Taxonomy" id="762845"/>
    <lineage>
        <taxon>Bacteria</taxon>
        <taxon>Bacillati</taxon>
        <taxon>Bacillota</taxon>
        <taxon>Bacilli</taxon>
        <taxon>Lactobacillales</taxon>
        <taxon>Enterococcaceae</taxon>
        <taxon>Enterococcus</taxon>
    </lineage>
</organism>
<keyword evidence="1" id="KW-0472">Membrane</keyword>
<evidence type="ECO:0000256" key="1">
    <source>
        <dbReference type="SAM" id="Phobius"/>
    </source>
</evidence>
<dbReference type="OrthoDB" id="10016118at2"/>
<evidence type="ECO:0000313" key="3">
    <source>
        <dbReference type="Proteomes" id="UP000095256"/>
    </source>
</evidence>
<keyword evidence="3" id="KW-1185">Reference proteome</keyword>
<feature type="transmembrane region" description="Helical" evidence="1">
    <location>
        <begin position="35"/>
        <end position="56"/>
    </location>
</feature>
<gene>
    <name evidence="2" type="ORF">BCR26_09025</name>
</gene>
<dbReference type="EMBL" id="MIEK01000005">
    <property type="protein sequence ID" value="OEH83610.1"/>
    <property type="molecule type" value="Genomic_DNA"/>
</dbReference>
<comment type="caution">
    <text evidence="2">The sequence shown here is derived from an EMBL/GenBank/DDBJ whole genome shotgun (WGS) entry which is preliminary data.</text>
</comment>
<keyword evidence="1" id="KW-0812">Transmembrane</keyword>
<evidence type="ECO:0008006" key="4">
    <source>
        <dbReference type="Google" id="ProtNLM"/>
    </source>
</evidence>